<evidence type="ECO:0000256" key="3">
    <source>
        <dbReference type="ARBA" id="ARBA00023002"/>
    </source>
</evidence>
<evidence type="ECO:0000313" key="8">
    <source>
        <dbReference type="Proteomes" id="UP001320148"/>
    </source>
</evidence>
<organism evidence="7 8">
    <name type="scientific">Desulfoluna limicola</name>
    <dbReference type="NCBI Taxonomy" id="2810562"/>
    <lineage>
        <taxon>Bacteria</taxon>
        <taxon>Pseudomonadati</taxon>
        <taxon>Thermodesulfobacteriota</taxon>
        <taxon>Desulfobacteria</taxon>
        <taxon>Desulfobacterales</taxon>
        <taxon>Desulfolunaceae</taxon>
        <taxon>Desulfoluna</taxon>
    </lineage>
</organism>
<feature type="domain" description="Fe-containing alcohol dehydrogenase-like C-terminal" evidence="6">
    <location>
        <begin position="172"/>
        <end position="369"/>
    </location>
</feature>
<dbReference type="Gene3D" id="1.20.1090.10">
    <property type="entry name" value="Dehydroquinate synthase-like - alpha domain"/>
    <property type="match status" value="1"/>
</dbReference>
<dbReference type="RefSeq" id="WP_236891784.1">
    <property type="nucleotide sequence ID" value="NZ_AP024488.1"/>
</dbReference>
<keyword evidence="4" id="KW-0520">NAD</keyword>
<evidence type="ECO:0000259" key="6">
    <source>
        <dbReference type="Pfam" id="PF25137"/>
    </source>
</evidence>
<protein>
    <submittedName>
        <fullName evidence="7">Alcohol dehydrogenase</fullName>
    </submittedName>
</protein>
<proteinExistence type="inferred from homology"/>
<dbReference type="Pfam" id="PF25137">
    <property type="entry name" value="ADH_Fe_C"/>
    <property type="match status" value="1"/>
</dbReference>
<dbReference type="CDD" id="cd08180">
    <property type="entry name" value="PDD"/>
    <property type="match status" value="1"/>
</dbReference>
<dbReference type="Pfam" id="PF00465">
    <property type="entry name" value="Fe-ADH"/>
    <property type="match status" value="1"/>
</dbReference>
<sequence length="369" mass="40637">MTQFNGRTKICYGENAINNLEKLTGKHAFIVTDPFMVKMGFTDRVISSLERANITQSVFDKVEPDPSLETVQKGTVKLLADGADLIIALGGGSAIDAAKAMMYFAYKADPSKGKPQLVVIPTTSGTGSEVTAVTVVTDTAQQMKIPLIDDMIVPDMAVLDARFTRSVPPSVTAATGMDVLTHALEAYVSTPANAFTDLYAVHAIKYVFRYLLRCYRNGDDMEARQNMLLASCMAGMAFNNSGLGVAHSVAHTLGGLFHIPHGKANAVLLPYVIRFNSFDVRDRYRTIAQKLRLPSETVEQGNESLIEAVRWLNVQMGIPNRISDLGIKEDEFHTSLETMSKHALDDMCTKTNPRRPSQRDIRQLLRKAY</sequence>
<evidence type="ECO:0000256" key="4">
    <source>
        <dbReference type="ARBA" id="ARBA00023027"/>
    </source>
</evidence>
<dbReference type="PROSITE" id="PS00913">
    <property type="entry name" value="ADH_IRON_1"/>
    <property type="match status" value="1"/>
</dbReference>
<dbReference type="EMBL" id="AP024488">
    <property type="protein sequence ID" value="BCS95541.1"/>
    <property type="molecule type" value="Genomic_DNA"/>
</dbReference>
<feature type="domain" description="Alcohol dehydrogenase iron-type/glycerol dehydrogenase GldA" evidence="5">
    <location>
        <begin position="8"/>
        <end position="160"/>
    </location>
</feature>
<keyword evidence="3" id="KW-0560">Oxidoreductase</keyword>
<dbReference type="InterPro" id="IPR018211">
    <property type="entry name" value="ADH_Fe_CS"/>
</dbReference>
<dbReference type="SUPFAM" id="SSF56796">
    <property type="entry name" value="Dehydroquinate synthase-like"/>
    <property type="match status" value="1"/>
</dbReference>
<name>A0ABM7PEP0_9BACT</name>
<dbReference type="PANTHER" id="PTHR11496:SF102">
    <property type="entry name" value="ALCOHOL DEHYDROGENASE 4"/>
    <property type="match status" value="1"/>
</dbReference>
<dbReference type="PROSITE" id="PS00060">
    <property type="entry name" value="ADH_IRON_2"/>
    <property type="match status" value="1"/>
</dbReference>
<accession>A0ABM7PEP0</accession>
<evidence type="ECO:0000313" key="7">
    <source>
        <dbReference type="EMBL" id="BCS95541.1"/>
    </source>
</evidence>
<gene>
    <name evidence="7" type="primary">pduQ_2</name>
    <name evidence="7" type="ORF">DSLASN_11730</name>
</gene>
<reference evidence="7 8" key="1">
    <citation type="submission" date="2021-02" db="EMBL/GenBank/DDBJ databases">
        <title>Complete genome of Desulfoluna sp. strain ASN36.</title>
        <authorList>
            <person name="Takahashi A."/>
            <person name="Kojima H."/>
            <person name="Fukui M."/>
        </authorList>
    </citation>
    <scope>NUCLEOTIDE SEQUENCE [LARGE SCALE GENOMIC DNA]</scope>
    <source>
        <strain evidence="7 8">ASN36</strain>
    </source>
</reference>
<keyword evidence="8" id="KW-1185">Reference proteome</keyword>
<dbReference type="InterPro" id="IPR056798">
    <property type="entry name" value="ADH_Fe_C"/>
</dbReference>
<comment type="similarity">
    <text evidence="2">Belongs to the iron-containing alcohol dehydrogenase family.</text>
</comment>
<dbReference type="InterPro" id="IPR039697">
    <property type="entry name" value="Alcohol_dehydrogenase_Fe"/>
</dbReference>
<dbReference type="Gene3D" id="3.40.50.1970">
    <property type="match status" value="1"/>
</dbReference>
<dbReference type="Proteomes" id="UP001320148">
    <property type="component" value="Chromosome"/>
</dbReference>
<evidence type="ECO:0000259" key="5">
    <source>
        <dbReference type="Pfam" id="PF00465"/>
    </source>
</evidence>
<comment type="cofactor">
    <cofactor evidence="1">
        <name>Fe cation</name>
        <dbReference type="ChEBI" id="CHEBI:24875"/>
    </cofactor>
</comment>
<dbReference type="InterPro" id="IPR001670">
    <property type="entry name" value="ADH_Fe/GldA"/>
</dbReference>
<dbReference type="PANTHER" id="PTHR11496">
    <property type="entry name" value="ALCOHOL DEHYDROGENASE"/>
    <property type="match status" value="1"/>
</dbReference>
<evidence type="ECO:0000256" key="2">
    <source>
        <dbReference type="ARBA" id="ARBA00007358"/>
    </source>
</evidence>
<evidence type="ECO:0000256" key="1">
    <source>
        <dbReference type="ARBA" id="ARBA00001962"/>
    </source>
</evidence>